<sequence>MRILLYNPDNGVTRNFMPHLWMFLLQSLTPPGHEVLLIDGNAQPMDETQIAKFVRDENIGLVGIGAMTRMIAKAYRIADAVRATGIPVVMGGPHVTELADEALGRDGGPRHADAVALGEADETWPRIVSDAVRGELKEIYAPVDVLGQERKPSLKQYPVIPWDKIDLHQFNLLPKVVYPLLRKVGEGWGTFRIIPVESGRGCPYGCEFCTVTGFFGDSIRFRTNESVVNELLLLKARARKEKGQMAVFFIDDNFAINVKRTKSLLRDIIAASAQVHWVAQISANLLRDEELCDLIAASGGKWVFIGMESIDPTNLKDVNKGFNKPGEYAAVLERLAKRNVYAITSFIFGMDNDTVGVAERTLAQVRTWPPGLPIFGLLTPLPATPLYKRLELAGRLTRPKHWQEFIPFAMAHTPLKMTIEEAHAEVNYGWAHAYSPEAVAQAVDSLDDQPLGYRINIFLARVCFRGIYFPMLGKLAWLKVVAENRHTIFKLAKEAFFGRKTRPEIREEGSYQDVPAPEVSSEVSV</sequence>
<dbReference type="InterPro" id="IPR006158">
    <property type="entry name" value="Cobalamin-bd"/>
</dbReference>
<dbReference type="GO" id="GO:0003824">
    <property type="term" value="F:catalytic activity"/>
    <property type="evidence" value="ECO:0007669"/>
    <property type="project" value="InterPro"/>
</dbReference>
<evidence type="ECO:0000256" key="3">
    <source>
        <dbReference type="ARBA" id="ARBA00022679"/>
    </source>
</evidence>
<dbReference type="SFLD" id="SFLDG01082">
    <property type="entry name" value="B12-binding_domain_containing"/>
    <property type="match status" value="1"/>
</dbReference>
<keyword evidence="7" id="KW-0411">Iron-sulfur</keyword>
<evidence type="ECO:0000313" key="11">
    <source>
        <dbReference type="Proteomes" id="UP000238701"/>
    </source>
</evidence>
<dbReference type="Pfam" id="PF02310">
    <property type="entry name" value="B12-binding"/>
    <property type="match status" value="1"/>
</dbReference>
<dbReference type="InterPro" id="IPR034466">
    <property type="entry name" value="Methyltransferase_Class_B"/>
</dbReference>
<dbReference type="PROSITE" id="PS51332">
    <property type="entry name" value="B12_BINDING"/>
    <property type="match status" value="1"/>
</dbReference>
<name>A0A2U3KV68_9BACT</name>
<dbReference type="GO" id="GO:0005829">
    <property type="term" value="C:cytosol"/>
    <property type="evidence" value="ECO:0007669"/>
    <property type="project" value="TreeGrafter"/>
</dbReference>
<proteinExistence type="predicted"/>
<organism evidence="10 11">
    <name type="scientific">Candidatus Sulfotelmatobacter kueseliae</name>
    <dbReference type="NCBI Taxonomy" id="2042962"/>
    <lineage>
        <taxon>Bacteria</taxon>
        <taxon>Pseudomonadati</taxon>
        <taxon>Acidobacteriota</taxon>
        <taxon>Terriglobia</taxon>
        <taxon>Terriglobales</taxon>
        <taxon>Candidatus Korobacteraceae</taxon>
        <taxon>Candidatus Sulfotelmatobacter</taxon>
    </lineage>
</organism>
<dbReference type="PANTHER" id="PTHR43409:SF7">
    <property type="entry name" value="BLL1977 PROTEIN"/>
    <property type="match status" value="1"/>
</dbReference>
<feature type="domain" description="Radical SAM core" evidence="9">
    <location>
        <begin position="188"/>
        <end position="409"/>
    </location>
</feature>
<evidence type="ECO:0000313" key="10">
    <source>
        <dbReference type="EMBL" id="SPF43554.1"/>
    </source>
</evidence>
<dbReference type="PROSITE" id="PS51918">
    <property type="entry name" value="RADICAL_SAM"/>
    <property type="match status" value="1"/>
</dbReference>
<dbReference type="EMBL" id="OMOD01000144">
    <property type="protein sequence ID" value="SPF43554.1"/>
    <property type="molecule type" value="Genomic_DNA"/>
</dbReference>
<dbReference type="InterPro" id="IPR007197">
    <property type="entry name" value="rSAM"/>
</dbReference>
<protein>
    <submittedName>
        <fullName evidence="10">Radical SAM domain protein</fullName>
    </submittedName>
</protein>
<keyword evidence="5" id="KW-0479">Metal-binding</keyword>
<dbReference type="InterPro" id="IPR023404">
    <property type="entry name" value="rSAM_horseshoe"/>
</dbReference>
<comment type="cofactor">
    <cofactor evidence="1">
        <name>[4Fe-4S] cluster</name>
        <dbReference type="ChEBI" id="CHEBI:49883"/>
    </cofactor>
</comment>
<gene>
    <name evidence="10" type="ORF">SBA1_50006</name>
</gene>
<dbReference type="SFLD" id="SFLDS00029">
    <property type="entry name" value="Radical_SAM"/>
    <property type="match status" value="1"/>
</dbReference>
<reference evidence="11" key="1">
    <citation type="submission" date="2018-02" db="EMBL/GenBank/DDBJ databases">
        <authorList>
            <person name="Hausmann B."/>
        </authorList>
    </citation>
    <scope>NUCLEOTIDE SEQUENCE [LARGE SCALE GENOMIC DNA]</scope>
    <source>
        <strain evidence="11">Peat soil MAG SbA1</strain>
    </source>
</reference>
<dbReference type="AlphaFoldDB" id="A0A2U3KV68"/>
<evidence type="ECO:0000256" key="4">
    <source>
        <dbReference type="ARBA" id="ARBA00022691"/>
    </source>
</evidence>
<dbReference type="InterPro" id="IPR006638">
    <property type="entry name" value="Elp3/MiaA/NifB-like_rSAM"/>
</dbReference>
<dbReference type="Gene3D" id="3.80.30.20">
    <property type="entry name" value="tm_1862 like domain"/>
    <property type="match status" value="1"/>
</dbReference>
<evidence type="ECO:0000256" key="1">
    <source>
        <dbReference type="ARBA" id="ARBA00001966"/>
    </source>
</evidence>
<evidence type="ECO:0000259" key="8">
    <source>
        <dbReference type="PROSITE" id="PS51332"/>
    </source>
</evidence>
<keyword evidence="3" id="KW-0808">Transferase</keyword>
<keyword evidence="4" id="KW-0949">S-adenosyl-L-methionine</keyword>
<evidence type="ECO:0000256" key="2">
    <source>
        <dbReference type="ARBA" id="ARBA00022603"/>
    </source>
</evidence>
<dbReference type="GO" id="GO:0031419">
    <property type="term" value="F:cobalamin binding"/>
    <property type="evidence" value="ECO:0007669"/>
    <property type="project" value="InterPro"/>
</dbReference>
<evidence type="ECO:0000256" key="7">
    <source>
        <dbReference type="ARBA" id="ARBA00023014"/>
    </source>
</evidence>
<dbReference type="InterPro" id="IPR051198">
    <property type="entry name" value="BchE-like"/>
</dbReference>
<feature type="domain" description="B12-binding" evidence="8">
    <location>
        <begin position="1"/>
        <end position="138"/>
    </location>
</feature>
<dbReference type="GO" id="GO:0051539">
    <property type="term" value="F:4 iron, 4 sulfur cluster binding"/>
    <property type="evidence" value="ECO:0007669"/>
    <property type="project" value="UniProtKB-KW"/>
</dbReference>
<dbReference type="SFLD" id="SFLDG01123">
    <property type="entry name" value="methyltransferase_(Class_B)"/>
    <property type="match status" value="1"/>
</dbReference>
<accession>A0A2U3KV68</accession>
<dbReference type="Proteomes" id="UP000238701">
    <property type="component" value="Unassembled WGS sequence"/>
</dbReference>
<keyword evidence="2" id="KW-0489">Methyltransferase</keyword>
<dbReference type="InterPro" id="IPR058240">
    <property type="entry name" value="rSAM_sf"/>
</dbReference>
<dbReference type="CDD" id="cd01335">
    <property type="entry name" value="Radical_SAM"/>
    <property type="match status" value="1"/>
</dbReference>
<evidence type="ECO:0000259" key="9">
    <source>
        <dbReference type="PROSITE" id="PS51918"/>
    </source>
</evidence>
<dbReference type="Gene3D" id="3.40.50.280">
    <property type="entry name" value="Cobalamin-binding domain"/>
    <property type="match status" value="1"/>
</dbReference>
<dbReference type="SUPFAM" id="SSF102114">
    <property type="entry name" value="Radical SAM enzymes"/>
    <property type="match status" value="1"/>
</dbReference>
<evidence type="ECO:0000256" key="5">
    <source>
        <dbReference type="ARBA" id="ARBA00022723"/>
    </source>
</evidence>
<dbReference type="OrthoDB" id="9801424at2"/>
<evidence type="ECO:0000256" key="6">
    <source>
        <dbReference type="ARBA" id="ARBA00023004"/>
    </source>
</evidence>
<keyword evidence="6" id="KW-0408">Iron</keyword>
<dbReference type="PANTHER" id="PTHR43409">
    <property type="entry name" value="ANAEROBIC MAGNESIUM-PROTOPORPHYRIN IX MONOMETHYL ESTER CYCLASE-RELATED"/>
    <property type="match status" value="1"/>
</dbReference>
<dbReference type="GO" id="GO:0046872">
    <property type="term" value="F:metal ion binding"/>
    <property type="evidence" value="ECO:0007669"/>
    <property type="project" value="UniProtKB-KW"/>
</dbReference>
<dbReference type="SMART" id="SM00729">
    <property type="entry name" value="Elp3"/>
    <property type="match status" value="1"/>
</dbReference>
<dbReference type="Pfam" id="PF04055">
    <property type="entry name" value="Radical_SAM"/>
    <property type="match status" value="1"/>
</dbReference>